<keyword evidence="3" id="KW-1185">Reference proteome</keyword>
<feature type="compositionally biased region" description="Basic and acidic residues" evidence="1">
    <location>
        <begin position="855"/>
        <end position="880"/>
    </location>
</feature>
<sequence length="898" mass="101786">MDPTNLPPTSTSHANVQQPHWISIVALVAGVVGGLILVISVIVVCKYCFKKSYDKDPEVYRTGSDKRGFRPYRQYESLQTQPSVEEQSEISADSQQHTEDGYNDYPEEQVKLVDEDNKATFSGQCLRELSGIPEEAAANSNHHSDTYEQYEPEDGGERRVSFQLSDIPIRPPSSYFKKGRRYTEGDYHYLKKLRIDPVPSASAAKMVRQATVATPEIMAYENVTPRKDASEITREVTLFSDDNVTDHEMEEENYAPNLTNTHIVRDARPHKTEVCVEVHRIASESPLSNGNVNKPSPPRNLMVDKSGRRRQSQSLEVVSPLGRQSLGEARKVRSYDAVLDYEFEQAALDRMNKGPFYNADYDVVSESKKSPCRGRVCYNDTGSYENVNEEKICDELEMGALEMDKITLTESDETEETLNGGQKYRDLWYLRATLEKEEENQEDTVRMEDTLSPSPENESPEQGTSITTSFESTAGYADESDVNMPENKGDPKIPEQKRKQSAQFLTPPNVNGEMRRQNYRSILTKRLQNKMDAPPTASNDNSFDSFETDGGRSTSESSRQEVTTTSFETSTDNTDSTNDSQTHKLQQMKHDSGYKSLEVNKSLDNGAAPVKALSLDSHTPPRLAKKQMRVSFEQDSIDKDEAMDTYPPTEGEGATASAADPTHKRYRKNNNHNHGGQLFDRRAAKTASKKRREFHRERQLVHVYESINEPETDSKSDQPSGDSFEEPATSRAPPQPHGKFSVFTRFFRSSSGKTRHKTRVRDYSIDEKTDQIFNEFLRQDPKYEPASSLSVRSRSPRIHSRHRGLSRKQYTDPQIGESSGRGNKLKPEMRSVSLGSDSSCSSTRKLSPQDSIEEEYLRQESARIWDSGRERHFASPKEHPQSTIHEIPIIKLHTEEEQ</sequence>
<keyword evidence="2" id="KW-0812">Transmembrane</keyword>
<evidence type="ECO:0000313" key="3">
    <source>
        <dbReference type="Proteomes" id="UP000085678"/>
    </source>
</evidence>
<feature type="compositionally biased region" description="Low complexity" evidence="1">
    <location>
        <begin position="831"/>
        <end position="842"/>
    </location>
</feature>
<dbReference type="PANTHER" id="PTHR28597:SF1">
    <property type="entry name" value="VOLTAGE-DEPENDENT CALCIUM CHANNEL BETA SUBUNIT-ASSOCIATED REGULATORY PROTEIN"/>
    <property type="match status" value="1"/>
</dbReference>
<feature type="region of interest" description="Disordered" evidence="1">
    <location>
        <begin position="79"/>
        <end position="102"/>
    </location>
</feature>
<name>A0A1S3IZE5_LINAN</name>
<dbReference type="GO" id="GO:0044325">
    <property type="term" value="F:transmembrane transporter binding"/>
    <property type="evidence" value="ECO:0007669"/>
    <property type="project" value="InterPro"/>
</dbReference>
<feature type="region of interest" description="Disordered" evidence="1">
    <location>
        <begin position="616"/>
        <end position="762"/>
    </location>
</feature>
<evidence type="ECO:0000256" key="2">
    <source>
        <dbReference type="SAM" id="Phobius"/>
    </source>
</evidence>
<feature type="compositionally biased region" description="Low complexity" evidence="1">
    <location>
        <begin position="740"/>
        <end position="751"/>
    </location>
</feature>
<dbReference type="RefSeq" id="XP_013403361.1">
    <property type="nucleotide sequence ID" value="XM_013547907.1"/>
</dbReference>
<feature type="compositionally biased region" description="Basic residues" evidence="1">
    <location>
        <begin position="794"/>
        <end position="806"/>
    </location>
</feature>
<keyword evidence="2" id="KW-1133">Transmembrane helix</keyword>
<feature type="transmembrane region" description="Helical" evidence="2">
    <location>
        <begin position="20"/>
        <end position="45"/>
    </location>
</feature>
<feature type="compositionally biased region" description="Polar residues" evidence="1">
    <location>
        <begin position="536"/>
        <end position="562"/>
    </location>
</feature>
<accession>A0A1S3IZE5</accession>
<dbReference type="AlphaFoldDB" id="A0A1S3IZE5"/>
<dbReference type="GO" id="GO:0005886">
    <property type="term" value="C:plasma membrane"/>
    <property type="evidence" value="ECO:0007669"/>
    <property type="project" value="TreeGrafter"/>
</dbReference>
<feature type="compositionally biased region" description="Polar residues" evidence="1">
    <location>
        <begin position="285"/>
        <end position="294"/>
    </location>
</feature>
<keyword evidence="2" id="KW-0472">Membrane</keyword>
<feature type="region of interest" description="Disordered" evidence="1">
    <location>
        <begin position="776"/>
        <end position="898"/>
    </location>
</feature>
<evidence type="ECO:0000256" key="1">
    <source>
        <dbReference type="SAM" id="MobiDB-lite"/>
    </source>
</evidence>
<dbReference type="Proteomes" id="UP000085678">
    <property type="component" value="Unplaced"/>
</dbReference>
<organism evidence="3 4">
    <name type="scientific">Lingula anatina</name>
    <name type="common">Brachiopod</name>
    <name type="synonym">Lingula unguis</name>
    <dbReference type="NCBI Taxonomy" id="7574"/>
    <lineage>
        <taxon>Eukaryota</taxon>
        <taxon>Metazoa</taxon>
        <taxon>Spiralia</taxon>
        <taxon>Lophotrochozoa</taxon>
        <taxon>Brachiopoda</taxon>
        <taxon>Linguliformea</taxon>
        <taxon>Lingulata</taxon>
        <taxon>Lingulida</taxon>
        <taxon>Linguloidea</taxon>
        <taxon>Lingulidae</taxon>
        <taxon>Lingula</taxon>
    </lineage>
</organism>
<feature type="region of interest" description="Disordered" evidence="1">
    <location>
        <begin position="285"/>
        <end position="315"/>
    </location>
</feature>
<dbReference type="OrthoDB" id="6247020at2759"/>
<dbReference type="GO" id="GO:0045955">
    <property type="term" value="P:negative regulation of calcium ion-dependent exocytosis"/>
    <property type="evidence" value="ECO:0007669"/>
    <property type="project" value="TreeGrafter"/>
</dbReference>
<feature type="compositionally biased region" description="Basic and acidic residues" evidence="1">
    <location>
        <begin position="487"/>
        <end position="498"/>
    </location>
</feature>
<protein>
    <submittedName>
        <fullName evidence="4">Uncharacterized protein LOC106168737 isoform X2</fullName>
    </submittedName>
</protein>
<gene>
    <name evidence="4" type="primary">LOC106168737</name>
</gene>
<dbReference type="GeneID" id="106168737"/>
<feature type="region of interest" description="Disordered" evidence="1">
    <location>
        <begin position="436"/>
        <end position="516"/>
    </location>
</feature>
<feature type="compositionally biased region" description="Polar residues" evidence="1">
    <location>
        <begin position="79"/>
        <end position="95"/>
    </location>
</feature>
<evidence type="ECO:0000313" key="4">
    <source>
        <dbReference type="RefSeq" id="XP_013403361.1"/>
    </source>
</evidence>
<dbReference type="PANTHER" id="PTHR28597">
    <property type="entry name" value="VOLTAGE-DEPENDENT CALCIUM CHANNEL BETA SUBUNIT-ASSOCIATED REGULATORY PROTEIN"/>
    <property type="match status" value="1"/>
</dbReference>
<feature type="region of interest" description="Disordered" evidence="1">
    <location>
        <begin position="529"/>
        <end position="590"/>
    </location>
</feature>
<reference evidence="4" key="1">
    <citation type="submission" date="2025-08" db="UniProtKB">
        <authorList>
            <consortium name="RefSeq"/>
        </authorList>
    </citation>
    <scope>IDENTIFICATION</scope>
    <source>
        <tissue evidence="4">Gonads</tissue>
    </source>
</reference>
<proteinExistence type="predicted"/>
<dbReference type="InterPro" id="IPR037658">
    <property type="entry name" value="CBARP"/>
</dbReference>
<dbReference type="GO" id="GO:0030141">
    <property type="term" value="C:secretory granule"/>
    <property type="evidence" value="ECO:0007669"/>
    <property type="project" value="TreeGrafter"/>
</dbReference>
<feature type="compositionally biased region" description="Low complexity" evidence="1">
    <location>
        <begin position="563"/>
        <end position="580"/>
    </location>
</feature>
<feature type="compositionally biased region" description="Polar residues" evidence="1">
    <location>
        <begin position="451"/>
        <end position="472"/>
    </location>
</feature>